<protein>
    <recommendedName>
        <fullName evidence="4">Long-chain-fatty-acid--CoA ligase</fullName>
    </recommendedName>
</protein>
<dbReference type="RefSeq" id="XP_036356605.1">
    <property type="nucleotide sequence ID" value="XM_036500712.1"/>
</dbReference>
<dbReference type="Pfam" id="PF00501">
    <property type="entry name" value="AMP-binding"/>
    <property type="match status" value="1"/>
</dbReference>
<dbReference type="InterPro" id="IPR045851">
    <property type="entry name" value="AMP-bd_C_sf"/>
</dbReference>
<dbReference type="InterPro" id="IPR020845">
    <property type="entry name" value="AMP-binding_CS"/>
</dbReference>
<evidence type="ECO:0000256" key="2">
    <source>
        <dbReference type="ARBA" id="ARBA00022598"/>
    </source>
</evidence>
<evidence type="ECO:0000256" key="5">
    <source>
        <dbReference type="ARBA" id="ARBA00048666"/>
    </source>
</evidence>
<dbReference type="GO" id="GO:0005886">
    <property type="term" value="C:plasma membrane"/>
    <property type="evidence" value="ECO:0007669"/>
    <property type="project" value="TreeGrafter"/>
</dbReference>
<dbReference type="GO" id="GO:0044539">
    <property type="term" value="P:long-chain fatty acid import into cell"/>
    <property type="evidence" value="ECO:0007669"/>
    <property type="project" value="TreeGrafter"/>
</dbReference>
<feature type="domain" description="AMP-dependent synthetase/ligase" evidence="6">
    <location>
        <begin position="64"/>
        <end position="392"/>
    </location>
</feature>
<keyword evidence="7" id="KW-1185">Reference proteome</keyword>
<dbReference type="RefSeq" id="XP_036356604.1">
    <property type="nucleotide sequence ID" value="XM_036500711.1"/>
</dbReference>
<evidence type="ECO:0000313" key="9">
    <source>
        <dbReference type="RefSeq" id="XP_036356604.1"/>
    </source>
</evidence>
<dbReference type="SUPFAM" id="SSF56801">
    <property type="entry name" value="Acetyl-CoA synthetase-like"/>
    <property type="match status" value="1"/>
</dbReference>
<accession>A0A7E6EMS8</accession>
<comment type="catalytic activity">
    <reaction evidence="5">
        <text>tetracosanoate + ATP + CoA = tetracosanoyl-CoA + AMP + diphosphate</text>
        <dbReference type="Rhea" id="RHEA:33639"/>
        <dbReference type="ChEBI" id="CHEBI:30616"/>
        <dbReference type="ChEBI" id="CHEBI:31014"/>
        <dbReference type="ChEBI" id="CHEBI:33019"/>
        <dbReference type="ChEBI" id="CHEBI:57287"/>
        <dbReference type="ChEBI" id="CHEBI:65052"/>
        <dbReference type="ChEBI" id="CHEBI:456215"/>
    </reaction>
    <physiologicalReaction direction="left-to-right" evidence="5">
        <dbReference type="Rhea" id="RHEA:33640"/>
    </physiologicalReaction>
</comment>
<evidence type="ECO:0000313" key="10">
    <source>
        <dbReference type="RefSeq" id="XP_036356605.1"/>
    </source>
</evidence>
<organism evidence="7 9">
    <name type="scientific">Octopus sinensis</name>
    <name type="common">East Asian common octopus</name>
    <dbReference type="NCBI Taxonomy" id="2607531"/>
    <lineage>
        <taxon>Eukaryota</taxon>
        <taxon>Metazoa</taxon>
        <taxon>Spiralia</taxon>
        <taxon>Lophotrochozoa</taxon>
        <taxon>Mollusca</taxon>
        <taxon>Cephalopoda</taxon>
        <taxon>Coleoidea</taxon>
        <taxon>Octopodiformes</taxon>
        <taxon>Octopoda</taxon>
        <taxon>Incirrata</taxon>
        <taxon>Octopodidae</taxon>
        <taxon>Octopus</taxon>
    </lineage>
</organism>
<evidence type="ECO:0000256" key="4">
    <source>
        <dbReference type="ARBA" id="ARBA00041297"/>
    </source>
</evidence>
<dbReference type="Gene3D" id="3.40.50.12780">
    <property type="entry name" value="N-terminal domain of ligase-like"/>
    <property type="match status" value="1"/>
</dbReference>
<evidence type="ECO:0000256" key="3">
    <source>
        <dbReference type="ARBA" id="ARBA00036527"/>
    </source>
</evidence>
<evidence type="ECO:0000313" key="8">
    <source>
        <dbReference type="RefSeq" id="XP_036356603.1"/>
    </source>
</evidence>
<comment type="similarity">
    <text evidence="1">Belongs to the ATP-dependent AMP-binding enzyme family.</text>
</comment>
<name>A0A7E6EMS8_9MOLL</name>
<dbReference type="GO" id="GO:0005324">
    <property type="term" value="F:long-chain fatty acid transmembrane transporter activity"/>
    <property type="evidence" value="ECO:0007669"/>
    <property type="project" value="TreeGrafter"/>
</dbReference>
<dbReference type="PANTHER" id="PTHR43107">
    <property type="entry name" value="LONG-CHAIN FATTY ACID TRANSPORT PROTEIN"/>
    <property type="match status" value="1"/>
</dbReference>
<dbReference type="InterPro" id="IPR042099">
    <property type="entry name" value="ANL_N_sf"/>
</dbReference>
<sequence length="632" mass="71387">MDLRMLIMASLTSGLAGIGYYIWKKALKPTLQLLYYDIRLLSTLSKVGKEKSKNYKVMSLADVFQASVKANPDKVFLIFDQQQYTYSYADKISNKVANLLLSLGIQKGDVVAMVLTNSPQFAWIFLGLTKIGAIPSLLNYNLRSSGLVHNLKISHPKIVIIDSDIDIQNNMKEIQPEFHIPVYVVSTSTKSCILPDFLSFDDVLELSSDAMVDPSLRKPLHMSSLFCYIYTSGTTGVPKACNIYISKLLGSLRFGNIIGICNSDVIYVTLPLYHSNGLFLGFNLALSRGATIVLKKKFSASSFWKDCCQYQVTAVPYIGELCRYVLSQPITTSESLHQVRLMYGNGLSKDIWSKFQNRFHIPRIIEFFGATEGNVLLINTENKVGAVGRISPFLNKILPKTLLVKYHNGTVEPQRDCRGRCIPISPGETGLLLNEIIPRFDNKIYKGTKDLDNQKIVTDVLKKGDKFFNFGDVLFLDKDYFVYFKDRIGDTFRWKGENVATQDITETLRDISFIQDVVVYGVEVTGYEGRAGMASLKLENAGALSKNQLEVLYQHCQKKLPTYSIPLFLRTQKEVYLTGTFKYHKPKLQKEAFNPELISDSLYFLNRSAMCYVPLSNDIYLQILHGLFKENG</sequence>
<evidence type="ECO:0000313" key="7">
    <source>
        <dbReference type="Proteomes" id="UP000515154"/>
    </source>
</evidence>
<dbReference type="GO" id="GO:0004467">
    <property type="term" value="F:long-chain fatty acid-CoA ligase activity"/>
    <property type="evidence" value="ECO:0007669"/>
    <property type="project" value="TreeGrafter"/>
</dbReference>
<dbReference type="RefSeq" id="XP_036356603.1">
    <property type="nucleotide sequence ID" value="XM_036500710.1"/>
</dbReference>
<gene>
    <name evidence="8 9 10" type="primary">LOC115227479</name>
</gene>
<comment type="catalytic activity">
    <reaction evidence="3">
        <text>a very long-chain fatty acid + ATP + CoA = a very long-chain fatty acyl-CoA + AMP + diphosphate</text>
        <dbReference type="Rhea" id="RHEA:54536"/>
        <dbReference type="ChEBI" id="CHEBI:30616"/>
        <dbReference type="ChEBI" id="CHEBI:33019"/>
        <dbReference type="ChEBI" id="CHEBI:57287"/>
        <dbReference type="ChEBI" id="CHEBI:58950"/>
        <dbReference type="ChEBI" id="CHEBI:138261"/>
        <dbReference type="ChEBI" id="CHEBI:456215"/>
    </reaction>
    <physiologicalReaction direction="left-to-right" evidence="3">
        <dbReference type="Rhea" id="RHEA:54537"/>
    </physiologicalReaction>
</comment>
<keyword evidence="2" id="KW-0436">Ligase</keyword>
<reference evidence="8 9" key="1">
    <citation type="submission" date="2025-08" db="UniProtKB">
        <authorList>
            <consortium name="RefSeq"/>
        </authorList>
    </citation>
    <scope>IDENTIFICATION</scope>
</reference>
<dbReference type="InterPro" id="IPR000873">
    <property type="entry name" value="AMP-dep_synth/lig_dom"/>
</dbReference>
<proteinExistence type="inferred from homology"/>
<dbReference type="KEGG" id="osn:115227479"/>
<dbReference type="Proteomes" id="UP000515154">
    <property type="component" value="Linkage group LG2"/>
</dbReference>
<dbReference type="PANTHER" id="PTHR43107:SF22">
    <property type="entry name" value="VERY LONG-CHAIN ACYL-COA SYNTHETASE"/>
    <property type="match status" value="1"/>
</dbReference>
<evidence type="ECO:0000259" key="6">
    <source>
        <dbReference type="Pfam" id="PF00501"/>
    </source>
</evidence>
<evidence type="ECO:0000256" key="1">
    <source>
        <dbReference type="ARBA" id="ARBA00006432"/>
    </source>
</evidence>
<dbReference type="PROSITE" id="PS00455">
    <property type="entry name" value="AMP_BINDING"/>
    <property type="match status" value="1"/>
</dbReference>
<dbReference type="GO" id="GO:0005789">
    <property type="term" value="C:endoplasmic reticulum membrane"/>
    <property type="evidence" value="ECO:0007669"/>
    <property type="project" value="TreeGrafter"/>
</dbReference>
<dbReference type="Gene3D" id="3.30.300.30">
    <property type="match status" value="1"/>
</dbReference>
<dbReference type="AlphaFoldDB" id="A0A7E6EMS8"/>